<evidence type="ECO:0000256" key="1">
    <source>
        <dbReference type="ARBA" id="ARBA00000966"/>
    </source>
</evidence>
<evidence type="ECO:0000256" key="2">
    <source>
        <dbReference type="ARBA" id="ARBA00009209"/>
    </source>
</evidence>
<dbReference type="NCBIfam" id="NF008305">
    <property type="entry name" value="PRK11097.1"/>
    <property type="match status" value="1"/>
</dbReference>
<dbReference type="Gene3D" id="1.50.10.10">
    <property type="match status" value="1"/>
</dbReference>
<protein>
    <recommendedName>
        <fullName evidence="3">cellulase</fullName>
        <ecNumber evidence="3">3.2.1.4</ecNumber>
    </recommendedName>
</protein>
<dbReference type="InterPro" id="IPR012341">
    <property type="entry name" value="6hp_glycosidase-like_sf"/>
</dbReference>
<dbReference type="AlphaFoldDB" id="A0A1H5SHC9"/>
<evidence type="ECO:0000256" key="5">
    <source>
        <dbReference type="ARBA" id="ARBA00023001"/>
    </source>
</evidence>
<evidence type="ECO:0000256" key="3">
    <source>
        <dbReference type="ARBA" id="ARBA00012601"/>
    </source>
</evidence>
<evidence type="ECO:0000256" key="4">
    <source>
        <dbReference type="ARBA" id="ARBA00022801"/>
    </source>
</evidence>
<dbReference type="Proteomes" id="UP000236728">
    <property type="component" value="Unassembled WGS sequence"/>
</dbReference>
<keyword evidence="7" id="KW-0624">Polysaccharide degradation</keyword>
<keyword evidence="5" id="KW-0136">Cellulose degradation</keyword>
<organism evidence="9 10">
    <name type="scientific">Bryocella elongata</name>
    <dbReference type="NCBI Taxonomy" id="863522"/>
    <lineage>
        <taxon>Bacteria</taxon>
        <taxon>Pseudomonadati</taxon>
        <taxon>Acidobacteriota</taxon>
        <taxon>Terriglobia</taxon>
        <taxon>Terriglobales</taxon>
        <taxon>Acidobacteriaceae</taxon>
        <taxon>Bryocella</taxon>
    </lineage>
</organism>
<evidence type="ECO:0000313" key="9">
    <source>
        <dbReference type="EMBL" id="SEF50083.1"/>
    </source>
</evidence>
<dbReference type="InterPro" id="IPR008928">
    <property type="entry name" value="6-hairpin_glycosidase_sf"/>
</dbReference>
<evidence type="ECO:0000256" key="6">
    <source>
        <dbReference type="ARBA" id="ARBA00023295"/>
    </source>
</evidence>
<evidence type="ECO:0000313" key="10">
    <source>
        <dbReference type="Proteomes" id="UP000236728"/>
    </source>
</evidence>
<dbReference type="GO" id="GO:0030245">
    <property type="term" value="P:cellulose catabolic process"/>
    <property type="evidence" value="ECO:0007669"/>
    <property type="project" value="UniProtKB-KW"/>
</dbReference>
<keyword evidence="6" id="KW-0326">Glycosidase</keyword>
<keyword evidence="4" id="KW-0378">Hydrolase</keyword>
<comment type="catalytic activity">
    <reaction evidence="1">
        <text>Endohydrolysis of (1-&gt;4)-beta-D-glucosidic linkages in cellulose, lichenin and cereal beta-D-glucans.</text>
        <dbReference type="EC" id="3.2.1.4"/>
    </reaction>
</comment>
<sequence>MRRLLATGSGKTDRVLPAAASFLRVRAAWCAVRLAQGCACVMLLSLSGCHAQPVWPLWDAYATKFLDQQGRVIDHNAQDRTTTEGEAYAMFFALVANDQPRFDKLVDWTENNMAQGDLTLRLPAWSWGKAPDGSWRVLDPNPAADADLWMAYSLCEAGRLWNVDRYAKLGKLMADRIAQQEVVLVPGVGTTMIPGAQGFHPDANTWFLNPSYLPPELLVYFAHREPGSAWRRVLDSLPKVVASPGGFAMDWMKVGLDGAHPSATPEADEDASQKNQPGAPARGSYDAIRVYLWLGMADPRTPGVRQSLAAVPGMALWLQTHPVPPLSVDEAGHSTQPDSPPGFSAAVVPYLHAMGLKALEDQQNDRLAATKDLKSGLYGREGWYYDQNLSLFATGWSEHRFRFNEDGRLSVKWK</sequence>
<proteinExistence type="inferred from homology"/>
<dbReference type="EMBL" id="FNVA01000001">
    <property type="protein sequence ID" value="SEF50083.1"/>
    <property type="molecule type" value="Genomic_DNA"/>
</dbReference>
<reference evidence="9 10" key="1">
    <citation type="submission" date="2016-10" db="EMBL/GenBank/DDBJ databases">
        <authorList>
            <person name="de Groot N.N."/>
        </authorList>
    </citation>
    <scope>NUCLEOTIDE SEQUENCE [LARGE SCALE GENOMIC DNA]</scope>
    <source>
        <strain evidence="9 10">DSM 22489</strain>
    </source>
</reference>
<dbReference type="Pfam" id="PF01270">
    <property type="entry name" value="Glyco_hydro_8"/>
    <property type="match status" value="1"/>
</dbReference>
<dbReference type="InterPro" id="IPR002037">
    <property type="entry name" value="Glyco_hydro_8"/>
</dbReference>
<dbReference type="EC" id="3.2.1.4" evidence="3"/>
<comment type="similarity">
    <text evidence="2">Belongs to the glycosyl hydrolase 8 (cellulase D) family.</text>
</comment>
<dbReference type="PRINTS" id="PR00735">
    <property type="entry name" value="GLHYDRLASE8"/>
</dbReference>
<evidence type="ECO:0000256" key="8">
    <source>
        <dbReference type="SAM" id="MobiDB-lite"/>
    </source>
</evidence>
<gene>
    <name evidence="9" type="ORF">SAMN05421819_0205</name>
</gene>
<accession>A0A1H5SHC9</accession>
<keyword evidence="10" id="KW-1185">Reference proteome</keyword>
<keyword evidence="7" id="KW-0119">Carbohydrate metabolism</keyword>
<dbReference type="OrthoDB" id="9766708at2"/>
<feature type="region of interest" description="Disordered" evidence="8">
    <location>
        <begin position="258"/>
        <end position="282"/>
    </location>
</feature>
<dbReference type="SUPFAM" id="SSF48208">
    <property type="entry name" value="Six-hairpin glycosidases"/>
    <property type="match status" value="1"/>
</dbReference>
<dbReference type="GO" id="GO:0008810">
    <property type="term" value="F:cellulase activity"/>
    <property type="evidence" value="ECO:0007669"/>
    <property type="project" value="UniProtKB-EC"/>
</dbReference>
<name>A0A1H5SHC9_9BACT</name>
<evidence type="ECO:0000256" key="7">
    <source>
        <dbReference type="ARBA" id="ARBA00023326"/>
    </source>
</evidence>